<dbReference type="OrthoDB" id="68483at2759"/>
<feature type="region of interest" description="Disordered" evidence="4">
    <location>
        <begin position="402"/>
        <end position="459"/>
    </location>
</feature>
<dbReference type="PROSITE" id="PS00107">
    <property type="entry name" value="PROTEIN_KINASE_ATP"/>
    <property type="match status" value="1"/>
</dbReference>
<reference evidence="6" key="1">
    <citation type="submission" date="2020-12" db="EMBL/GenBank/DDBJ databases">
        <title>Metabolic potential, ecology and presence of endohyphal bacteria is reflected in genomic diversity of Mucoromycotina.</title>
        <authorList>
            <person name="Muszewska A."/>
            <person name="Okrasinska A."/>
            <person name="Steczkiewicz K."/>
            <person name="Drgas O."/>
            <person name="Orlowska M."/>
            <person name="Perlinska-Lenart U."/>
            <person name="Aleksandrzak-Piekarczyk T."/>
            <person name="Szatraj K."/>
            <person name="Zielenkiewicz U."/>
            <person name="Pilsyk S."/>
            <person name="Malc E."/>
            <person name="Mieczkowski P."/>
            <person name="Kruszewska J.S."/>
            <person name="Biernat P."/>
            <person name="Pawlowska J."/>
        </authorList>
    </citation>
    <scope>NUCLEOTIDE SEQUENCE</scope>
    <source>
        <strain evidence="6">WA0000051536</strain>
    </source>
</reference>
<name>A0A8H7PZW5_9FUNG</name>
<evidence type="ECO:0000256" key="4">
    <source>
        <dbReference type="SAM" id="MobiDB-lite"/>
    </source>
</evidence>
<dbReference type="AlphaFoldDB" id="A0A8H7PZW5"/>
<evidence type="ECO:0000313" key="6">
    <source>
        <dbReference type="EMBL" id="KAG2182965.1"/>
    </source>
</evidence>
<dbReference type="InterPro" id="IPR000719">
    <property type="entry name" value="Prot_kinase_dom"/>
</dbReference>
<evidence type="ECO:0000256" key="2">
    <source>
        <dbReference type="ARBA" id="ARBA00022840"/>
    </source>
</evidence>
<comment type="caution">
    <text evidence="6">The sequence shown here is derived from an EMBL/GenBank/DDBJ whole genome shotgun (WGS) entry which is preliminary data.</text>
</comment>
<gene>
    <name evidence="6" type="ORF">INT44_005946</name>
</gene>
<feature type="domain" description="Protein kinase" evidence="5">
    <location>
        <begin position="58"/>
        <end position="351"/>
    </location>
</feature>
<evidence type="ECO:0000313" key="7">
    <source>
        <dbReference type="Proteomes" id="UP000612746"/>
    </source>
</evidence>
<dbReference type="PROSITE" id="PS50011">
    <property type="entry name" value="PROTEIN_KINASE_DOM"/>
    <property type="match status" value="1"/>
</dbReference>
<evidence type="ECO:0000256" key="1">
    <source>
        <dbReference type="ARBA" id="ARBA00022741"/>
    </source>
</evidence>
<evidence type="ECO:0000259" key="5">
    <source>
        <dbReference type="PROSITE" id="PS50011"/>
    </source>
</evidence>
<dbReference type="InterPro" id="IPR011009">
    <property type="entry name" value="Kinase-like_dom_sf"/>
</dbReference>
<feature type="binding site" evidence="3">
    <location>
        <position position="86"/>
    </location>
    <ligand>
        <name>ATP</name>
        <dbReference type="ChEBI" id="CHEBI:30616"/>
    </ligand>
</feature>
<dbReference type="Gene3D" id="3.30.200.20">
    <property type="entry name" value="Phosphorylase Kinase, domain 1"/>
    <property type="match status" value="1"/>
</dbReference>
<feature type="compositionally biased region" description="Pro residues" evidence="4">
    <location>
        <begin position="1"/>
        <end position="12"/>
    </location>
</feature>
<keyword evidence="2 3" id="KW-0067">ATP-binding</keyword>
<dbReference type="CDD" id="cd14008">
    <property type="entry name" value="STKc_LKB1_CaMKK"/>
    <property type="match status" value="1"/>
</dbReference>
<dbReference type="InterPro" id="IPR017441">
    <property type="entry name" value="Protein_kinase_ATP_BS"/>
</dbReference>
<dbReference type="Pfam" id="PF00069">
    <property type="entry name" value="Pkinase"/>
    <property type="match status" value="1"/>
</dbReference>
<dbReference type="EMBL" id="JAEPRA010000007">
    <property type="protein sequence ID" value="KAG2182965.1"/>
    <property type="molecule type" value="Genomic_DNA"/>
</dbReference>
<dbReference type="GO" id="GO:0004683">
    <property type="term" value="F:calcium/calmodulin-dependent protein kinase activity"/>
    <property type="evidence" value="ECO:0007669"/>
    <property type="project" value="TreeGrafter"/>
</dbReference>
<keyword evidence="7" id="KW-1185">Reference proteome</keyword>
<sequence length="459" mass="51140">MFKSPPQSPPGTPSSSSSSVLNSSGSGSRYSRPPSVVIETLHATTSENSAGQKKINQYTLQKEIGHGAFGTVHIAVDTSGSVYAIKEFSKSRLRKKEQSDMLRRSGPRGRGRGRVGLGVGRAASAAAAEPKNPLDLVRGEMAILKKLNHENVVKLYEVLDDPNDDSLYMVFEMAEKGALMDIDLDKASVPYSEEESRIYFRQMILGIEYLHHNEIAHRDIKPDNLLRSKDDVLKIVDFGVSEMFNKGDDRLKKSAGSPAFMAPELCVARHGDVSGTAADIWSMGVTLYCLIYGRLPFPKSNVIELFEAIKNDPVLYESDTNPKLLDLFQKMLTKDPSQRITMEQMRIHPWVTLDGTEPLISVDENCQLVVTEVTDEEFSNAIKSVASIFTVMKAVTKFKRHSRSMSQQSLKAMAEQEPRKDPKTDVEAKHHRRATTDDETHLAVEGLERDTRRLSIEQS</sequence>
<feature type="region of interest" description="Disordered" evidence="4">
    <location>
        <begin position="94"/>
        <end position="116"/>
    </location>
</feature>
<evidence type="ECO:0000256" key="3">
    <source>
        <dbReference type="PROSITE-ProRule" id="PRU10141"/>
    </source>
</evidence>
<dbReference type="Gene3D" id="1.10.510.10">
    <property type="entry name" value="Transferase(Phosphotransferase) domain 1"/>
    <property type="match status" value="1"/>
</dbReference>
<organism evidence="6 7">
    <name type="scientific">Umbelopsis vinacea</name>
    <dbReference type="NCBI Taxonomy" id="44442"/>
    <lineage>
        <taxon>Eukaryota</taxon>
        <taxon>Fungi</taxon>
        <taxon>Fungi incertae sedis</taxon>
        <taxon>Mucoromycota</taxon>
        <taxon>Mucoromycotina</taxon>
        <taxon>Umbelopsidomycetes</taxon>
        <taxon>Umbelopsidales</taxon>
        <taxon>Umbelopsidaceae</taxon>
        <taxon>Umbelopsis</taxon>
    </lineage>
</organism>
<dbReference type="PANTHER" id="PTHR24346">
    <property type="entry name" value="MAP/MICROTUBULE AFFINITY-REGULATING KINASE"/>
    <property type="match status" value="1"/>
</dbReference>
<dbReference type="Proteomes" id="UP000612746">
    <property type="component" value="Unassembled WGS sequence"/>
</dbReference>
<feature type="compositionally biased region" description="Basic and acidic residues" evidence="4">
    <location>
        <begin position="414"/>
        <end position="459"/>
    </location>
</feature>
<feature type="region of interest" description="Disordered" evidence="4">
    <location>
        <begin position="1"/>
        <end position="33"/>
    </location>
</feature>
<dbReference type="PANTHER" id="PTHR24346:SF77">
    <property type="entry name" value="SERINE THREONINE PROTEIN KINASE"/>
    <property type="match status" value="1"/>
</dbReference>
<dbReference type="GO" id="GO:0035556">
    <property type="term" value="P:intracellular signal transduction"/>
    <property type="evidence" value="ECO:0007669"/>
    <property type="project" value="TreeGrafter"/>
</dbReference>
<dbReference type="SUPFAM" id="SSF56112">
    <property type="entry name" value="Protein kinase-like (PK-like)"/>
    <property type="match status" value="1"/>
</dbReference>
<accession>A0A8H7PZW5</accession>
<feature type="compositionally biased region" description="Low complexity" evidence="4">
    <location>
        <begin position="13"/>
        <end position="33"/>
    </location>
</feature>
<dbReference type="GO" id="GO:0005524">
    <property type="term" value="F:ATP binding"/>
    <property type="evidence" value="ECO:0007669"/>
    <property type="project" value="UniProtKB-UniRule"/>
</dbReference>
<dbReference type="SMART" id="SM00220">
    <property type="entry name" value="S_TKc"/>
    <property type="match status" value="1"/>
</dbReference>
<dbReference type="GO" id="GO:0005516">
    <property type="term" value="F:calmodulin binding"/>
    <property type="evidence" value="ECO:0007669"/>
    <property type="project" value="TreeGrafter"/>
</dbReference>
<proteinExistence type="predicted"/>
<protein>
    <recommendedName>
        <fullName evidence="5">Protein kinase domain-containing protein</fullName>
    </recommendedName>
</protein>
<dbReference type="FunFam" id="1.10.510.10:FF:000571">
    <property type="entry name" value="Maternal embryonic leucine zipper kinase"/>
    <property type="match status" value="1"/>
</dbReference>
<dbReference type="GO" id="GO:0005737">
    <property type="term" value="C:cytoplasm"/>
    <property type="evidence" value="ECO:0007669"/>
    <property type="project" value="TreeGrafter"/>
</dbReference>
<keyword evidence="1 3" id="KW-0547">Nucleotide-binding</keyword>